<accession>A0A9D1FYQ1</accession>
<dbReference type="Pfam" id="PF13476">
    <property type="entry name" value="AAA_23"/>
    <property type="match status" value="1"/>
</dbReference>
<comment type="caution">
    <text evidence="2">The sequence shown here is derived from an EMBL/GenBank/DDBJ whole genome shotgun (WGS) entry which is preliminary data.</text>
</comment>
<protein>
    <submittedName>
        <fullName evidence="2">AAA family ATPase</fullName>
    </submittedName>
</protein>
<evidence type="ECO:0000313" key="2">
    <source>
        <dbReference type="EMBL" id="HIS91568.1"/>
    </source>
</evidence>
<dbReference type="InterPro" id="IPR027417">
    <property type="entry name" value="P-loop_NTPase"/>
</dbReference>
<dbReference type="GO" id="GO:0016887">
    <property type="term" value="F:ATP hydrolysis activity"/>
    <property type="evidence" value="ECO:0007669"/>
    <property type="project" value="InterPro"/>
</dbReference>
<proteinExistence type="predicted"/>
<dbReference type="Gene3D" id="3.40.50.300">
    <property type="entry name" value="P-loop containing nucleotide triphosphate hydrolases"/>
    <property type="match status" value="1"/>
</dbReference>
<reference evidence="2" key="1">
    <citation type="submission" date="2020-10" db="EMBL/GenBank/DDBJ databases">
        <authorList>
            <person name="Gilroy R."/>
        </authorList>
    </citation>
    <scope>NUCLEOTIDE SEQUENCE</scope>
    <source>
        <strain evidence="2">13766</strain>
    </source>
</reference>
<evidence type="ECO:0000313" key="3">
    <source>
        <dbReference type="Proteomes" id="UP000824140"/>
    </source>
</evidence>
<organism evidence="2 3">
    <name type="scientific">Candidatus Alectryocaccomicrobium excrementavium</name>
    <dbReference type="NCBI Taxonomy" id="2840668"/>
    <lineage>
        <taxon>Bacteria</taxon>
        <taxon>Bacillati</taxon>
        <taxon>Bacillota</taxon>
        <taxon>Clostridia</taxon>
        <taxon>Candidatus Alectryocaccomicrobium</taxon>
    </lineage>
</organism>
<gene>
    <name evidence="2" type="ORF">IAA84_00970</name>
</gene>
<dbReference type="AlphaFoldDB" id="A0A9D1FYQ1"/>
<name>A0A9D1FYQ1_9FIRM</name>
<dbReference type="EMBL" id="DVJN01000018">
    <property type="protein sequence ID" value="HIS91568.1"/>
    <property type="molecule type" value="Genomic_DNA"/>
</dbReference>
<sequence length="63" mass="7031">MAITKIQMQNVTVFENLNLELSPGLNILIGENGMGKTHIMKMIYSAGKAVRRDVSFPQKVVRV</sequence>
<dbReference type="Proteomes" id="UP000824140">
    <property type="component" value="Unassembled WGS sequence"/>
</dbReference>
<feature type="domain" description="Rad50/SbcC-type AAA" evidence="1">
    <location>
        <begin position="5"/>
        <end position="43"/>
    </location>
</feature>
<evidence type="ECO:0000259" key="1">
    <source>
        <dbReference type="Pfam" id="PF13476"/>
    </source>
</evidence>
<feature type="non-terminal residue" evidence="2">
    <location>
        <position position="63"/>
    </location>
</feature>
<reference evidence="2" key="2">
    <citation type="journal article" date="2021" name="PeerJ">
        <title>Extensive microbial diversity within the chicken gut microbiome revealed by metagenomics and culture.</title>
        <authorList>
            <person name="Gilroy R."/>
            <person name="Ravi A."/>
            <person name="Getino M."/>
            <person name="Pursley I."/>
            <person name="Horton D.L."/>
            <person name="Alikhan N.F."/>
            <person name="Baker D."/>
            <person name="Gharbi K."/>
            <person name="Hall N."/>
            <person name="Watson M."/>
            <person name="Adriaenssens E.M."/>
            <person name="Foster-Nyarko E."/>
            <person name="Jarju S."/>
            <person name="Secka A."/>
            <person name="Antonio M."/>
            <person name="Oren A."/>
            <person name="Chaudhuri R.R."/>
            <person name="La Ragione R."/>
            <person name="Hildebrand F."/>
            <person name="Pallen M.J."/>
        </authorList>
    </citation>
    <scope>NUCLEOTIDE SEQUENCE</scope>
    <source>
        <strain evidence="2">13766</strain>
    </source>
</reference>
<dbReference type="SUPFAM" id="SSF52540">
    <property type="entry name" value="P-loop containing nucleoside triphosphate hydrolases"/>
    <property type="match status" value="1"/>
</dbReference>
<dbReference type="InterPro" id="IPR038729">
    <property type="entry name" value="Rad50/SbcC_AAA"/>
</dbReference>
<dbReference type="GO" id="GO:0006302">
    <property type="term" value="P:double-strand break repair"/>
    <property type="evidence" value="ECO:0007669"/>
    <property type="project" value="InterPro"/>
</dbReference>